<comment type="caution">
    <text evidence="2">The sequence shown here is derived from an EMBL/GenBank/DDBJ whole genome shotgun (WGS) entry which is preliminary data.</text>
</comment>
<proteinExistence type="predicted"/>
<organism evidence="2 3">
    <name type="scientific">Coprobacter fastidiosus</name>
    <dbReference type="NCBI Taxonomy" id="1099853"/>
    <lineage>
        <taxon>Bacteria</taxon>
        <taxon>Pseudomonadati</taxon>
        <taxon>Bacteroidota</taxon>
        <taxon>Bacteroidia</taxon>
        <taxon>Bacteroidales</taxon>
        <taxon>Barnesiellaceae</taxon>
        <taxon>Coprobacter</taxon>
    </lineage>
</organism>
<evidence type="ECO:0008006" key="4">
    <source>
        <dbReference type="Google" id="ProtNLM"/>
    </source>
</evidence>
<name>A0A354LYN1_9BACT</name>
<evidence type="ECO:0000313" key="3">
    <source>
        <dbReference type="Proteomes" id="UP000262954"/>
    </source>
</evidence>
<dbReference type="AlphaFoldDB" id="A0A354LYN1"/>
<keyword evidence="1" id="KW-1133">Transmembrane helix</keyword>
<reference evidence="2 3" key="1">
    <citation type="journal article" date="2018" name="Nat. Biotechnol.">
        <title>A standardized bacterial taxonomy based on genome phylogeny substantially revises the tree of life.</title>
        <authorList>
            <person name="Parks D.H."/>
            <person name="Chuvochina M."/>
            <person name="Waite D.W."/>
            <person name="Rinke C."/>
            <person name="Skarshewski A."/>
            <person name="Chaumeil P.A."/>
            <person name="Hugenholtz P."/>
        </authorList>
    </citation>
    <scope>NUCLEOTIDE SEQUENCE [LARGE SCALE GENOMIC DNA]</scope>
    <source>
        <strain evidence="2">UBA11482</strain>
    </source>
</reference>
<keyword evidence="1" id="KW-0812">Transmembrane</keyword>
<evidence type="ECO:0000313" key="2">
    <source>
        <dbReference type="EMBL" id="HBJ07370.1"/>
    </source>
</evidence>
<protein>
    <recommendedName>
        <fullName evidence="4">Transmembrane protein</fullName>
    </recommendedName>
</protein>
<sequence length="148" mass="17954">MITFIIIIIIALIVFLFCYFYQLYQHEYDKFILQNSLCLKQLKEINNRYKFHPDIRFDQCHTYDNDKIYSTISCQDYLIYQLQYISKKVIEQIEKVSENQQTYSNYLSEVNTISDFGKFQMPIKNLNLEKLIVKEKTMFKKNLLQKPT</sequence>
<accession>A0A354LYN1</accession>
<gene>
    <name evidence="2" type="ORF">DDY73_00035</name>
</gene>
<dbReference type="EMBL" id="DNWC01000001">
    <property type="protein sequence ID" value="HBJ07370.1"/>
    <property type="molecule type" value="Genomic_DNA"/>
</dbReference>
<feature type="non-terminal residue" evidence="2">
    <location>
        <position position="148"/>
    </location>
</feature>
<dbReference type="Proteomes" id="UP000262954">
    <property type="component" value="Unassembled WGS sequence"/>
</dbReference>
<keyword evidence="1" id="KW-0472">Membrane</keyword>
<feature type="transmembrane region" description="Helical" evidence="1">
    <location>
        <begin position="6"/>
        <end position="24"/>
    </location>
</feature>
<evidence type="ECO:0000256" key="1">
    <source>
        <dbReference type="SAM" id="Phobius"/>
    </source>
</evidence>